<evidence type="ECO:0000313" key="3">
    <source>
        <dbReference type="Proteomes" id="UP000293391"/>
    </source>
</evidence>
<dbReference type="EMBL" id="CP078045">
    <property type="protein sequence ID" value="QXR07869.1"/>
    <property type="molecule type" value="Genomic_DNA"/>
</dbReference>
<dbReference type="NCBIfam" id="TIGR02532">
    <property type="entry name" value="IV_pilin_GFxxxE"/>
    <property type="match status" value="1"/>
</dbReference>
<dbReference type="InterPro" id="IPR045584">
    <property type="entry name" value="Pilin-like"/>
</dbReference>
<dbReference type="SUPFAM" id="SSF54523">
    <property type="entry name" value="Pili subunits"/>
    <property type="match status" value="1"/>
</dbReference>
<organism evidence="2 3">
    <name type="scientific">Acinetobacter lwoffii</name>
    <dbReference type="NCBI Taxonomy" id="28090"/>
    <lineage>
        <taxon>Bacteria</taxon>
        <taxon>Pseudomonadati</taxon>
        <taxon>Pseudomonadota</taxon>
        <taxon>Gammaproteobacteria</taxon>
        <taxon>Moraxellales</taxon>
        <taxon>Moraxellaceae</taxon>
        <taxon>Acinetobacter</taxon>
    </lineage>
</organism>
<proteinExistence type="predicted"/>
<dbReference type="Proteomes" id="UP000293391">
    <property type="component" value="Chromosome"/>
</dbReference>
<sequence length="190" mass="20467">MQKEKGFTLIELMVTIAVLAIVAMIAAPSFGDLIAKRKLDTTARDFALVLGEARGQAISLRKNITIKLTCPTETDPSTSEINVVCPANTATTFSWISPNDDIELTSDAIDVIFTGLGTAKQREKLVDNPVCNPVPPATSTPCDTDPDNNPRKIPQIVPLEFTLCNSEIKTSKTIFVSKTGTVDRITTGIC</sequence>
<evidence type="ECO:0000256" key="1">
    <source>
        <dbReference type="SAM" id="Phobius"/>
    </source>
</evidence>
<evidence type="ECO:0000313" key="2">
    <source>
        <dbReference type="EMBL" id="QXR07869.1"/>
    </source>
</evidence>
<reference evidence="2" key="1">
    <citation type="submission" date="2018-10" db="EMBL/GenBank/DDBJ databases">
        <authorList>
            <person name="D'Souza A.W."/>
            <person name="Potter R.F."/>
            <person name="Wallace M."/>
            <person name="Shupe A."/>
            <person name="Patel S."/>
            <person name="Sun S."/>
            <person name="Gul D."/>
            <person name="Kwon J.H."/>
            <person name="Andleeb S."/>
            <person name="Burnham C.-A.D."/>
            <person name="Dantas G."/>
        </authorList>
    </citation>
    <scope>NUCLEOTIDE SEQUENCE</scope>
    <source>
        <strain evidence="2">AL_065</strain>
    </source>
</reference>
<name>A0AAJ3E3Z9_ACILW</name>
<protein>
    <submittedName>
        <fullName evidence="2">Prepilin-type N-terminal cleavage/methylation domain-containing protein</fullName>
    </submittedName>
</protein>
<dbReference type="Gene3D" id="3.30.700.10">
    <property type="entry name" value="Glycoprotein, Type 4 Pilin"/>
    <property type="match status" value="1"/>
</dbReference>
<accession>A0AAJ3E3Z9</accession>
<dbReference type="PROSITE" id="PS00409">
    <property type="entry name" value="PROKAR_NTER_METHYL"/>
    <property type="match status" value="1"/>
</dbReference>
<feature type="transmembrane region" description="Helical" evidence="1">
    <location>
        <begin position="12"/>
        <end position="35"/>
    </location>
</feature>
<keyword evidence="1" id="KW-0472">Membrane</keyword>
<dbReference type="AlphaFoldDB" id="A0AAJ3E3Z9"/>
<dbReference type="InterPro" id="IPR012902">
    <property type="entry name" value="N_methyl_site"/>
</dbReference>
<dbReference type="Pfam" id="PF07963">
    <property type="entry name" value="N_methyl"/>
    <property type="match status" value="1"/>
</dbReference>
<reference evidence="2" key="3">
    <citation type="submission" date="2021-06" db="EMBL/GenBank/DDBJ databases">
        <authorList>
            <person name="Diorio-Toth L."/>
        </authorList>
    </citation>
    <scope>NUCLEOTIDE SEQUENCE</scope>
    <source>
        <strain evidence="2">AL_065</strain>
    </source>
</reference>
<dbReference type="RefSeq" id="WP_004732414.1">
    <property type="nucleotide sequence ID" value="NZ_CABIYT010000003.1"/>
</dbReference>
<gene>
    <name evidence="2" type="ORF">EVX74_002235</name>
</gene>
<reference evidence="2" key="2">
    <citation type="journal article" date="2019" name="Nat. Commun.">
        <title>Spatiotemporal dynamics of multidrug resistant bacteria on intensive care unit surfaces.</title>
        <authorList>
            <person name="D'Souza A.W."/>
            <person name="Potter R.F."/>
            <person name="Wallace M."/>
            <person name="Shupe A."/>
            <person name="Patel S."/>
            <person name="Sun X."/>
            <person name="Gul D."/>
            <person name="Kwon J.H."/>
            <person name="Andleeb S."/>
            <person name="Burnham C.D."/>
            <person name="Dantas G."/>
        </authorList>
    </citation>
    <scope>NUCLEOTIDE SEQUENCE</scope>
    <source>
        <strain evidence="2">AL_065</strain>
    </source>
</reference>
<keyword evidence="1" id="KW-1133">Transmembrane helix</keyword>
<keyword evidence="1" id="KW-0812">Transmembrane</keyword>